<dbReference type="AlphaFoldDB" id="A0A0D1YDH8"/>
<dbReference type="EMBL" id="KN846953">
    <property type="protein sequence ID" value="KIV78859.1"/>
    <property type="molecule type" value="Genomic_DNA"/>
</dbReference>
<reference evidence="1 2" key="1">
    <citation type="submission" date="2015-01" db="EMBL/GenBank/DDBJ databases">
        <title>The Genome Sequence of Exophiala sideris CBS121828.</title>
        <authorList>
            <consortium name="The Broad Institute Genomics Platform"/>
            <person name="Cuomo C."/>
            <person name="de Hoog S."/>
            <person name="Gorbushina A."/>
            <person name="Stielow B."/>
            <person name="Teixiera M."/>
            <person name="Abouelleil A."/>
            <person name="Chapman S.B."/>
            <person name="Priest M."/>
            <person name="Young S.K."/>
            <person name="Wortman J."/>
            <person name="Nusbaum C."/>
            <person name="Birren B."/>
        </authorList>
    </citation>
    <scope>NUCLEOTIDE SEQUENCE [LARGE SCALE GENOMIC DNA]</scope>
    <source>
        <strain evidence="1 2">CBS 121828</strain>
    </source>
</reference>
<accession>A0A0D1YDH8</accession>
<proteinExistence type="predicted"/>
<dbReference type="Proteomes" id="UP000053599">
    <property type="component" value="Unassembled WGS sequence"/>
</dbReference>
<evidence type="ECO:0000313" key="1">
    <source>
        <dbReference type="EMBL" id="KIV78859.1"/>
    </source>
</evidence>
<name>A0A0D1YDH8_9EURO</name>
<protein>
    <submittedName>
        <fullName evidence="1">Uncharacterized protein</fullName>
    </submittedName>
</protein>
<sequence length="183" mass="20061">MITIDQGLLHSIEGFEGGPGPVLLPHNLQPQPVSFDETQFSAELQQAHTDSADGLIDQEQFNQFLEFLWAVTNSEVDVSHDQALVNGMKTLKDDVQLYESSLQGEYTDGEVNSVVDTLIGQHHCADIFGFLLSMNHESIDFSHVEQVQTTMNSVSALLDASAGSTDGHLAKEVSGLFRDTLRD</sequence>
<dbReference type="HOGENOM" id="CLU_1475181_0_0_1"/>
<evidence type="ECO:0000313" key="2">
    <source>
        <dbReference type="Proteomes" id="UP000053599"/>
    </source>
</evidence>
<gene>
    <name evidence="1" type="ORF">PV11_06468</name>
</gene>
<organism evidence="1 2">
    <name type="scientific">Exophiala sideris</name>
    <dbReference type="NCBI Taxonomy" id="1016849"/>
    <lineage>
        <taxon>Eukaryota</taxon>
        <taxon>Fungi</taxon>
        <taxon>Dikarya</taxon>
        <taxon>Ascomycota</taxon>
        <taxon>Pezizomycotina</taxon>
        <taxon>Eurotiomycetes</taxon>
        <taxon>Chaetothyriomycetidae</taxon>
        <taxon>Chaetothyriales</taxon>
        <taxon>Herpotrichiellaceae</taxon>
        <taxon>Exophiala</taxon>
    </lineage>
</organism>